<dbReference type="Pfam" id="PF03807">
    <property type="entry name" value="F420_oxidored"/>
    <property type="match status" value="1"/>
</dbReference>
<dbReference type="Gene3D" id="3.40.50.720">
    <property type="entry name" value="NAD(P)-binding Rossmann-like Domain"/>
    <property type="match status" value="1"/>
</dbReference>
<dbReference type="Proteomes" id="UP000199365">
    <property type="component" value="Unassembled WGS sequence"/>
</dbReference>
<evidence type="ECO:0000313" key="3">
    <source>
        <dbReference type="EMBL" id="SDR44965.1"/>
    </source>
</evidence>
<sequence length="246" mass="25747">MKIGIIGAGNIGATLAQKFSANGHSIKLASTRTPDELRQLAQKVGAEPVTPDEAVKNVDVVVVSIPFKNNPELAGLFADVPTDVVVIDTSNYYPVRDGNIAEVDDGKPESVWSSAQFGRPVVKTFNAILAGVLADGGTPRSAADRLAVPIAGDDAAAKATAQTLVDETGFEPVDAGSLADSWHQQPGTPAYCTSLTAHDLRKALAAADKARAPQNLQALMDRLGAYPAFPSTDEMTALNRELNRGS</sequence>
<dbReference type="InterPro" id="IPR028939">
    <property type="entry name" value="P5C_Rdtase_cat_N"/>
</dbReference>
<name>A0A1H1J4R5_9BURK</name>
<proteinExistence type="predicted"/>
<dbReference type="PANTHER" id="PTHR14239">
    <property type="entry name" value="DUDULIN-RELATED"/>
    <property type="match status" value="1"/>
</dbReference>
<protein>
    <recommendedName>
        <fullName evidence="2">Pyrroline-5-carboxylate reductase catalytic N-terminal domain-containing protein</fullName>
    </recommendedName>
</protein>
<evidence type="ECO:0000313" key="4">
    <source>
        <dbReference type="Proteomes" id="UP000199365"/>
    </source>
</evidence>
<dbReference type="EMBL" id="FNKX01000002">
    <property type="protein sequence ID" value="SDR44965.1"/>
    <property type="molecule type" value="Genomic_DNA"/>
</dbReference>
<dbReference type="GO" id="GO:0016491">
    <property type="term" value="F:oxidoreductase activity"/>
    <property type="evidence" value="ECO:0007669"/>
    <property type="project" value="UniProtKB-KW"/>
</dbReference>
<dbReference type="InterPro" id="IPR036291">
    <property type="entry name" value="NAD(P)-bd_dom_sf"/>
</dbReference>
<gene>
    <name evidence="3" type="ORF">SAMN05445850_4174</name>
</gene>
<keyword evidence="4" id="KW-1185">Reference proteome</keyword>
<dbReference type="InterPro" id="IPR051267">
    <property type="entry name" value="STEAP_metalloreductase"/>
</dbReference>
<dbReference type="AlphaFoldDB" id="A0A1H1J4R5"/>
<organism evidence="3 4">
    <name type="scientific">Paraburkholderia tuberum</name>
    <dbReference type="NCBI Taxonomy" id="157910"/>
    <lineage>
        <taxon>Bacteria</taxon>
        <taxon>Pseudomonadati</taxon>
        <taxon>Pseudomonadota</taxon>
        <taxon>Betaproteobacteria</taxon>
        <taxon>Burkholderiales</taxon>
        <taxon>Burkholderiaceae</taxon>
        <taxon>Paraburkholderia</taxon>
    </lineage>
</organism>
<dbReference type="STRING" id="157910.SAMN05445850_4174"/>
<reference evidence="4" key="1">
    <citation type="submission" date="2016-10" db="EMBL/GenBank/DDBJ databases">
        <authorList>
            <person name="Varghese N."/>
            <person name="Submissions S."/>
        </authorList>
    </citation>
    <scope>NUCLEOTIDE SEQUENCE [LARGE SCALE GENOMIC DNA]</scope>
    <source>
        <strain evidence="4">DUS833</strain>
    </source>
</reference>
<evidence type="ECO:0000256" key="1">
    <source>
        <dbReference type="ARBA" id="ARBA00023002"/>
    </source>
</evidence>
<dbReference type="SUPFAM" id="SSF51735">
    <property type="entry name" value="NAD(P)-binding Rossmann-fold domains"/>
    <property type="match status" value="1"/>
</dbReference>
<feature type="domain" description="Pyrroline-5-carboxylate reductase catalytic N-terminal" evidence="2">
    <location>
        <begin position="2"/>
        <end position="92"/>
    </location>
</feature>
<keyword evidence="1" id="KW-0560">Oxidoreductase</keyword>
<accession>A0A1H1J4R5</accession>
<evidence type="ECO:0000259" key="2">
    <source>
        <dbReference type="Pfam" id="PF03807"/>
    </source>
</evidence>